<feature type="transmembrane region" description="Helical" evidence="8">
    <location>
        <begin position="312"/>
        <end position="329"/>
    </location>
</feature>
<keyword evidence="7 8" id="KW-0472">Membrane</keyword>
<evidence type="ECO:0000256" key="6">
    <source>
        <dbReference type="ARBA" id="ARBA00022989"/>
    </source>
</evidence>
<feature type="transmembrane region" description="Helical" evidence="8">
    <location>
        <begin position="248"/>
        <end position="268"/>
    </location>
</feature>
<dbReference type="GO" id="GO:0016763">
    <property type="term" value="F:pentosyltransferase activity"/>
    <property type="evidence" value="ECO:0007669"/>
    <property type="project" value="TreeGrafter"/>
</dbReference>
<evidence type="ECO:0008006" key="11">
    <source>
        <dbReference type="Google" id="ProtNLM"/>
    </source>
</evidence>
<dbReference type="PANTHER" id="PTHR33908">
    <property type="entry name" value="MANNOSYLTRANSFERASE YKCB-RELATED"/>
    <property type="match status" value="1"/>
</dbReference>
<dbReference type="PATRIC" id="fig|229921.5.peg.3101"/>
<dbReference type="STRING" id="229921.ADN01_03590"/>
<keyword evidence="3" id="KW-0328">Glycosyltransferase</keyword>
<keyword evidence="10" id="KW-1185">Reference proteome</keyword>
<dbReference type="GO" id="GO:0005886">
    <property type="term" value="C:plasma membrane"/>
    <property type="evidence" value="ECO:0007669"/>
    <property type="project" value="UniProtKB-SubCell"/>
</dbReference>
<evidence type="ECO:0000313" key="9">
    <source>
        <dbReference type="EMBL" id="KPL89962.1"/>
    </source>
</evidence>
<evidence type="ECO:0000256" key="7">
    <source>
        <dbReference type="ARBA" id="ARBA00023136"/>
    </source>
</evidence>
<sequence>MGVGLVILVLAARLIPGPRTIDDSFITYRYARNLLAGEGFVYNPGERVQGTTTPVYTLLMAGLGALTGGTQAPFPWLALGVNALADAATALLLVRLGRHAGARWAGWAAGLVWAAAPYSVTFAVGGLETSLYVLLLTGAVCAYVEQRRVWTALLGALAILTRPDALILALPLGLDRLWRALRKGERLGWGEVLALALPGLAWGLFATLYFGSPIPHSVQAKLEVYRLGANEGLIRLLQHYATPFFENLWGGAWAIGAGLLLYPFLYLVGARRAARVQPRLLGWLVYPWLYLLVFAVSNPLIFRWYLTPPLPAYFLFLLLGAEELLSRLLRVDAAHARRAALAAACVCLLPLVSTLGEWRLRPDGGALRPAPHMAYIELERLYRRAADELAPQLTPQTRLAAGDVGVLGFFTPAQILDTVGLNSPVSLGYYPLDPAAYVINYAVPADLLVEQQPDWVVVLEVYGRRTFLQDARFLNQYRLWKTLPTDMYGSQGMLIFQRAAP</sequence>
<keyword evidence="2" id="KW-1003">Cell membrane</keyword>
<dbReference type="AlphaFoldDB" id="A0A0N8GSQ6"/>
<feature type="transmembrane region" description="Helical" evidence="8">
    <location>
        <begin position="74"/>
        <end position="94"/>
    </location>
</feature>
<gene>
    <name evidence="9" type="ORF">ADN01_03590</name>
</gene>
<name>A0A0N8GSQ6_9CHLR</name>
<evidence type="ECO:0000256" key="3">
    <source>
        <dbReference type="ARBA" id="ARBA00022676"/>
    </source>
</evidence>
<organism evidence="9 10">
    <name type="scientific">Levilinea saccharolytica</name>
    <dbReference type="NCBI Taxonomy" id="229921"/>
    <lineage>
        <taxon>Bacteria</taxon>
        <taxon>Bacillati</taxon>
        <taxon>Chloroflexota</taxon>
        <taxon>Anaerolineae</taxon>
        <taxon>Anaerolineales</taxon>
        <taxon>Anaerolineaceae</taxon>
        <taxon>Levilinea</taxon>
    </lineage>
</organism>
<keyword evidence="5 8" id="KW-0812">Transmembrane</keyword>
<evidence type="ECO:0000256" key="1">
    <source>
        <dbReference type="ARBA" id="ARBA00004651"/>
    </source>
</evidence>
<keyword evidence="6 8" id="KW-1133">Transmembrane helix</keyword>
<dbReference type="PANTHER" id="PTHR33908:SF11">
    <property type="entry name" value="MEMBRANE PROTEIN"/>
    <property type="match status" value="1"/>
</dbReference>
<dbReference type="GO" id="GO:0009103">
    <property type="term" value="P:lipopolysaccharide biosynthetic process"/>
    <property type="evidence" value="ECO:0007669"/>
    <property type="project" value="UniProtKB-ARBA"/>
</dbReference>
<feature type="transmembrane region" description="Helical" evidence="8">
    <location>
        <begin position="192"/>
        <end position="211"/>
    </location>
</feature>
<evidence type="ECO:0000313" key="10">
    <source>
        <dbReference type="Proteomes" id="UP000050501"/>
    </source>
</evidence>
<evidence type="ECO:0000256" key="8">
    <source>
        <dbReference type="SAM" id="Phobius"/>
    </source>
</evidence>
<proteinExistence type="predicted"/>
<dbReference type="EMBL" id="LGCM01000014">
    <property type="protein sequence ID" value="KPL89962.1"/>
    <property type="molecule type" value="Genomic_DNA"/>
</dbReference>
<protein>
    <recommendedName>
        <fullName evidence="11">Glycosyltransferase RgtA/B/C/D-like domain-containing protein</fullName>
    </recommendedName>
</protein>
<comment type="subcellular location">
    <subcellularLocation>
        <location evidence="1">Cell membrane</location>
        <topology evidence="1">Multi-pass membrane protein</topology>
    </subcellularLocation>
</comment>
<comment type="caution">
    <text evidence="9">The sequence shown here is derived from an EMBL/GenBank/DDBJ whole genome shotgun (WGS) entry which is preliminary data.</text>
</comment>
<accession>A0A0N8GSQ6</accession>
<feature type="transmembrane region" description="Helical" evidence="8">
    <location>
        <begin position="149"/>
        <end position="172"/>
    </location>
</feature>
<dbReference type="Proteomes" id="UP000050501">
    <property type="component" value="Unassembled WGS sequence"/>
</dbReference>
<reference evidence="9 10" key="1">
    <citation type="submission" date="2015-07" db="EMBL/GenBank/DDBJ databases">
        <title>Genome sequence of Levilinea saccharolytica DSM 16555.</title>
        <authorList>
            <person name="Hemp J."/>
            <person name="Ward L.M."/>
            <person name="Pace L.A."/>
            <person name="Fischer W.W."/>
        </authorList>
    </citation>
    <scope>NUCLEOTIDE SEQUENCE [LARGE SCALE GENOMIC DNA]</scope>
    <source>
        <strain evidence="9 10">KIBI-1</strain>
    </source>
</reference>
<evidence type="ECO:0000256" key="5">
    <source>
        <dbReference type="ARBA" id="ARBA00022692"/>
    </source>
</evidence>
<evidence type="ECO:0000256" key="2">
    <source>
        <dbReference type="ARBA" id="ARBA00022475"/>
    </source>
</evidence>
<feature type="transmembrane region" description="Helical" evidence="8">
    <location>
        <begin position="280"/>
        <end position="306"/>
    </location>
</feature>
<dbReference type="InterPro" id="IPR050297">
    <property type="entry name" value="LipidA_mod_glycosyltrf_83"/>
</dbReference>
<evidence type="ECO:0000256" key="4">
    <source>
        <dbReference type="ARBA" id="ARBA00022679"/>
    </source>
</evidence>
<feature type="transmembrane region" description="Helical" evidence="8">
    <location>
        <begin position="106"/>
        <end position="127"/>
    </location>
</feature>
<keyword evidence="4" id="KW-0808">Transferase</keyword>